<keyword evidence="1" id="KW-0732">Signal</keyword>
<dbReference type="EMBL" id="CP002352">
    <property type="protein sequence ID" value="ADV43742.1"/>
    <property type="molecule type" value="Genomic_DNA"/>
</dbReference>
<evidence type="ECO:0008006" key="4">
    <source>
        <dbReference type="Google" id="ProtNLM"/>
    </source>
</evidence>
<evidence type="ECO:0000313" key="3">
    <source>
        <dbReference type="Proteomes" id="UP000008630"/>
    </source>
</evidence>
<feature type="signal peptide" evidence="1">
    <location>
        <begin position="1"/>
        <end position="19"/>
    </location>
</feature>
<dbReference type="InterPro" id="IPR051200">
    <property type="entry name" value="Host-pathogen_enzymatic-act"/>
</dbReference>
<dbReference type="PANTHER" id="PTHR47197">
    <property type="entry name" value="PROTEIN NIRF"/>
    <property type="match status" value="1"/>
</dbReference>
<protein>
    <recommendedName>
        <fullName evidence="4">Lipoprotein</fullName>
    </recommendedName>
</protein>
<gene>
    <name evidence="2" type="ordered locus">Bache_1757</name>
</gene>
<dbReference type="STRING" id="693979.Bache_1757"/>
<dbReference type="KEGG" id="bhl:Bache_1757"/>
<dbReference type="SUPFAM" id="SSF50969">
    <property type="entry name" value="YVTN repeat-like/Quinoprotein amine dehydrogenase"/>
    <property type="match status" value="1"/>
</dbReference>
<evidence type="ECO:0000256" key="1">
    <source>
        <dbReference type="SAM" id="SignalP"/>
    </source>
</evidence>
<dbReference type="InterPro" id="IPR011044">
    <property type="entry name" value="Quino_amine_DH_bsu"/>
</dbReference>
<reference evidence="2 3" key="2">
    <citation type="journal article" date="2011" name="Stand. Genomic Sci.">
        <title>Complete genome sequence of Bacteroides helcogenes type strain (P 36-108).</title>
        <authorList>
            <person name="Pati A."/>
            <person name="Gronow S."/>
            <person name="Zeytun A."/>
            <person name="Lapidus A."/>
            <person name="Nolan M."/>
            <person name="Hammon N."/>
            <person name="Deshpande S."/>
            <person name="Cheng J.F."/>
            <person name="Tapia R."/>
            <person name="Han C."/>
            <person name="Goodwin L."/>
            <person name="Pitluck S."/>
            <person name="Liolios K."/>
            <person name="Pagani I."/>
            <person name="Ivanova N."/>
            <person name="Mavromatis K."/>
            <person name="Chen A."/>
            <person name="Palaniappan K."/>
            <person name="Land M."/>
            <person name="Hauser L."/>
            <person name="Chang Y.J."/>
            <person name="Jeffries C.D."/>
            <person name="Detter J.C."/>
            <person name="Brambilla E."/>
            <person name="Rohde M."/>
            <person name="Goker M."/>
            <person name="Woyke T."/>
            <person name="Bristow J."/>
            <person name="Eisen J.A."/>
            <person name="Markowitz V."/>
            <person name="Hugenholtz P."/>
            <person name="Kyrpides N.C."/>
            <person name="Klenk H.P."/>
            <person name="Lucas S."/>
        </authorList>
    </citation>
    <scope>NUCLEOTIDE SEQUENCE [LARGE SCALE GENOMIC DNA]</scope>
    <source>
        <strain evidence="3">ATCC 35417 / DSM 20613 / JCM 6297 / CCUG 15421 / P 36-108</strain>
    </source>
</reference>
<dbReference type="Pfam" id="PF16819">
    <property type="entry name" value="DUF5074"/>
    <property type="match status" value="1"/>
</dbReference>
<dbReference type="PATRIC" id="fig|693979.3.peg.1860"/>
<dbReference type="InterPro" id="IPR031815">
    <property type="entry name" value="DUF5074"/>
</dbReference>
<proteinExistence type="predicted"/>
<keyword evidence="3" id="KW-1185">Reference proteome</keyword>
<name>E6SNJ3_BACT6</name>
<accession>E6SNJ3</accession>
<dbReference type="InterPro" id="IPR015943">
    <property type="entry name" value="WD40/YVTN_repeat-like_dom_sf"/>
</dbReference>
<dbReference type="HOGENOM" id="CLU_035696_1_1_10"/>
<dbReference type="Proteomes" id="UP000008630">
    <property type="component" value="Chromosome"/>
</dbReference>
<evidence type="ECO:0000313" key="2">
    <source>
        <dbReference type="EMBL" id="ADV43742.1"/>
    </source>
</evidence>
<organism evidence="2 3">
    <name type="scientific">Bacteroides helcogenes (strain ATCC 35417 / DSM 20613 / JCM 6297 / CCUG 15421 / P 36-108)</name>
    <dbReference type="NCBI Taxonomy" id="693979"/>
    <lineage>
        <taxon>Bacteria</taxon>
        <taxon>Pseudomonadati</taxon>
        <taxon>Bacteroidota</taxon>
        <taxon>Bacteroidia</taxon>
        <taxon>Bacteroidales</taxon>
        <taxon>Bacteroidaceae</taxon>
        <taxon>Bacteroides</taxon>
    </lineage>
</organism>
<reference key="1">
    <citation type="submission" date="2010-11" db="EMBL/GenBank/DDBJ databases">
        <title>The complete genome of Bacteroides helcogenes P 36-108.</title>
        <authorList>
            <consortium name="US DOE Joint Genome Institute (JGI-PGF)"/>
            <person name="Lucas S."/>
            <person name="Copeland A."/>
            <person name="Lapidus A."/>
            <person name="Bruce D."/>
            <person name="Goodwin L."/>
            <person name="Pitluck S."/>
            <person name="Kyrpides N."/>
            <person name="Mavromatis K."/>
            <person name="Ivanova N."/>
            <person name="Zeytun A."/>
            <person name="Brettin T."/>
            <person name="Detter J.C."/>
            <person name="Tapia R."/>
            <person name="Han C."/>
            <person name="Land M."/>
            <person name="Hauser L."/>
            <person name="Markowitz V."/>
            <person name="Cheng J.-F."/>
            <person name="Hugenholtz P."/>
            <person name="Woyke T."/>
            <person name="Wu D."/>
            <person name="Gronow S."/>
            <person name="Wellnitz S."/>
            <person name="Brambilla E."/>
            <person name="Klenk H.-P."/>
            <person name="Eisen J.A."/>
        </authorList>
    </citation>
    <scope>NUCLEOTIDE SEQUENCE</scope>
    <source>
        <strain>P 36-108</strain>
    </source>
</reference>
<feature type="chain" id="PRO_5003211286" description="Lipoprotein" evidence="1">
    <location>
        <begin position="20"/>
        <end position="360"/>
    </location>
</feature>
<dbReference type="PROSITE" id="PS51257">
    <property type="entry name" value="PROKAR_LIPOPROTEIN"/>
    <property type="match status" value="1"/>
</dbReference>
<dbReference type="eggNOG" id="COG3391">
    <property type="taxonomic scope" value="Bacteria"/>
</dbReference>
<dbReference type="RefSeq" id="WP_013547336.1">
    <property type="nucleotide sequence ID" value="NC_014933.1"/>
</dbReference>
<dbReference type="PANTHER" id="PTHR47197:SF3">
    <property type="entry name" value="DIHYDRO-HEME D1 DEHYDROGENASE"/>
    <property type="match status" value="1"/>
</dbReference>
<dbReference type="Gene3D" id="2.130.10.10">
    <property type="entry name" value="YVTN repeat-like/Quinoprotein amine dehydrogenase"/>
    <property type="match status" value="1"/>
</dbReference>
<dbReference type="OrthoDB" id="792648at2"/>
<dbReference type="AlphaFoldDB" id="E6SNJ3"/>
<sequence length="360" mass="39054">MKKSLIEACLLAVLVGTFAACDDSNEPQQPAVVEVKSVGAYFVNNGKWGANNGSIQFYDYETGAVSEDLYRLANGKGIGDTQDLCVYGSKLYVTCTTSSKLEVLDLKGRIIKTIPLTTASAQPMKPRYMTATGGKVYFTSYDGTVSKLDTLSLAVEGSVVVGPYPEALTSANNKLYINISNYGKGSQVAVVDLVTFTKSKDIEVLLNPYNQSLTVGGKVYFVSCGTYDNPDIPAENRILQTLQCIDSATDKVTNICQASFISYYDNKMYCIYADYYTPDKQAIFTYDLNTGEKTSLSSVNISAIQNPAEINVDPSNGDIYISSPDYTGAPGSVYVFDKNGVSKKTLEAGYYVAGVRFLQQ</sequence>